<evidence type="ECO:0000256" key="1">
    <source>
        <dbReference type="ARBA" id="ARBA00006890"/>
    </source>
</evidence>
<dbReference type="Gene3D" id="3.90.550.10">
    <property type="entry name" value="Spore Coat Polysaccharide Biosynthesis Protein SpsA, Chain A"/>
    <property type="match status" value="1"/>
</dbReference>
<dbReference type="RefSeq" id="YP_009302535.1">
    <property type="nucleotide sequence ID" value="NC_031245.1"/>
</dbReference>
<dbReference type="InterPro" id="IPR005771">
    <property type="entry name" value="GalU_uridylyltTrfase_bac/arc"/>
</dbReference>
<dbReference type="Proteomes" id="UP000203261">
    <property type="component" value="Segment"/>
</dbReference>
<dbReference type="InterPro" id="IPR005835">
    <property type="entry name" value="NTP_transferase_dom"/>
</dbReference>
<gene>
    <name evidence="7" type="ORF">SP15_148</name>
</gene>
<dbReference type="GeneID" id="29125315"/>
<dbReference type="Pfam" id="PF00483">
    <property type="entry name" value="NTP_transferase"/>
    <property type="match status" value="1"/>
</dbReference>
<dbReference type="CDD" id="cd02541">
    <property type="entry name" value="UGPase_prokaryotic"/>
    <property type="match status" value="1"/>
</dbReference>
<evidence type="ECO:0000313" key="7">
    <source>
        <dbReference type="EMBL" id="AMM44946.1"/>
    </source>
</evidence>
<protein>
    <recommendedName>
        <fullName evidence="2">UTP--glucose-1-phosphate uridylyltransferase</fullName>
        <ecNumber evidence="2">2.7.7.9</ecNumber>
    </recommendedName>
</protein>
<proteinExistence type="inferred from homology"/>
<comment type="similarity">
    <text evidence="1">Belongs to the UDPGP type 2 family.</text>
</comment>
<dbReference type="SUPFAM" id="SSF53448">
    <property type="entry name" value="Nucleotide-diphospho-sugar transferases"/>
    <property type="match status" value="1"/>
</dbReference>
<keyword evidence="8" id="KW-1185">Reference proteome</keyword>
<comment type="catalytic activity">
    <reaction evidence="5">
        <text>alpha-D-glucose 1-phosphate + UTP + H(+) = UDP-alpha-D-glucose + diphosphate</text>
        <dbReference type="Rhea" id="RHEA:19889"/>
        <dbReference type="ChEBI" id="CHEBI:15378"/>
        <dbReference type="ChEBI" id="CHEBI:33019"/>
        <dbReference type="ChEBI" id="CHEBI:46398"/>
        <dbReference type="ChEBI" id="CHEBI:58601"/>
        <dbReference type="ChEBI" id="CHEBI:58885"/>
        <dbReference type="EC" id="2.7.7.9"/>
    </reaction>
</comment>
<accession>A0A127AW70</accession>
<evidence type="ECO:0000256" key="5">
    <source>
        <dbReference type="ARBA" id="ARBA00048128"/>
    </source>
</evidence>
<dbReference type="GO" id="GO:0006011">
    <property type="term" value="P:UDP-alpha-D-glucose metabolic process"/>
    <property type="evidence" value="ECO:0007669"/>
    <property type="project" value="InterPro"/>
</dbReference>
<sequence>MQVRKAIIPAAGLGTRFLPATKAQPKEMLSLIDRPVIEYIVREIVESGITEILIITGRDKRSIENHFDSSPELERTLEERGKLELVEELRKISSMAKIYYTRQKEALGLGHAVLQAKEFVGNEPFAVLLGDDIMHCNGTPCLKQMLDRFELFENPIIAAEEVPDHMVSSYGIFATDGDPLHGAHQVVDMVEKPSLEEAPSNLAVMGRYILTPDIFPILETIPTGAGGEIQLTDAIKELIHFREVYAYKFEGKRYDAGNKVEFIKASIELGLERNDIAPLLKEYIIELGLKLSKE</sequence>
<dbReference type="InterPro" id="IPR029044">
    <property type="entry name" value="Nucleotide-diphossugar_trans"/>
</dbReference>
<dbReference type="KEGG" id="vg:29125315"/>
<dbReference type="EMBL" id="KT624200">
    <property type="protein sequence ID" value="AMM44946.1"/>
    <property type="molecule type" value="Genomic_DNA"/>
</dbReference>
<name>A0A127AW70_9CAUD</name>
<dbReference type="NCBIfam" id="TIGR01099">
    <property type="entry name" value="galU"/>
    <property type="match status" value="1"/>
</dbReference>
<reference evidence="7 8" key="1">
    <citation type="submission" date="2015-08" db="EMBL/GenBank/DDBJ databases">
        <authorList>
            <person name="Babu N.S."/>
            <person name="Beckwith C.J."/>
            <person name="Beseler K.G."/>
            <person name="Brison A."/>
            <person name="Carone J.V."/>
            <person name="Caskin T.P."/>
            <person name="Diamond M."/>
            <person name="Durham M.E."/>
            <person name="Foxe J.M."/>
            <person name="Go M."/>
            <person name="Henderson B.A."/>
            <person name="Jones I.B."/>
            <person name="McGettigan J.A."/>
            <person name="Micheletti S.J."/>
            <person name="Nasrallah M.E."/>
            <person name="Ortiz D."/>
            <person name="Piller C.R."/>
            <person name="Privatt S.R."/>
            <person name="Schneider S.L."/>
            <person name="Sharp S."/>
            <person name="Smith T.C."/>
            <person name="Stanton J.D."/>
            <person name="Ullery H.E."/>
            <person name="Wilson R.J."/>
            <person name="Serrano M.G."/>
            <person name="Buck G."/>
            <person name="Lee V."/>
            <person name="Wang Y."/>
            <person name="Carvalho R."/>
            <person name="Voegtly L."/>
            <person name="Shi R."/>
            <person name="Duckworth R."/>
            <person name="Johnson A."/>
            <person name="Loviza R."/>
            <person name="Walstead R."/>
            <person name="Shah Z."/>
            <person name="Kiflezghi M."/>
            <person name="Wade K."/>
            <person name="Ball S.L."/>
            <person name="Bradley K.W."/>
            <person name="Asai D.J."/>
            <person name="Bowman C.A."/>
            <person name="Russell D.A."/>
            <person name="Pope W.H."/>
            <person name="Jacobs-Sera D."/>
            <person name="Hendrix R.W."/>
            <person name="Hatfull G.F."/>
        </authorList>
    </citation>
    <scope>NUCLEOTIDE SEQUENCE [LARGE SCALE GENOMIC DNA]</scope>
</reference>
<evidence type="ECO:0000313" key="8">
    <source>
        <dbReference type="Proteomes" id="UP000203261"/>
    </source>
</evidence>
<dbReference type="PANTHER" id="PTHR43197">
    <property type="entry name" value="UTP--GLUCOSE-1-PHOSPHATE URIDYLYLTRANSFERASE"/>
    <property type="match status" value="1"/>
</dbReference>
<evidence type="ECO:0000256" key="3">
    <source>
        <dbReference type="ARBA" id="ARBA00022679"/>
    </source>
</evidence>
<evidence type="ECO:0000259" key="6">
    <source>
        <dbReference type="Pfam" id="PF00483"/>
    </source>
</evidence>
<organism evidence="7 8">
    <name type="scientific">Bacillus phage SP-15</name>
    <dbReference type="NCBI Taxonomy" id="1792032"/>
    <lineage>
        <taxon>Viruses</taxon>
        <taxon>Duplodnaviria</taxon>
        <taxon>Heunggongvirae</taxon>
        <taxon>Uroviricota</taxon>
        <taxon>Caudoviricetes</taxon>
        <taxon>Thornevirus</taxon>
        <taxon>Thornevirus SP15</taxon>
    </lineage>
</organism>
<dbReference type="GO" id="GO:0003983">
    <property type="term" value="F:UTP:glucose-1-phosphate uridylyltransferase activity"/>
    <property type="evidence" value="ECO:0007669"/>
    <property type="project" value="UniProtKB-EC"/>
</dbReference>
<keyword evidence="4 7" id="KW-0548">Nucleotidyltransferase</keyword>
<feature type="domain" description="Nucleotidyl transferase" evidence="6">
    <location>
        <begin position="5"/>
        <end position="266"/>
    </location>
</feature>
<keyword evidence="3 7" id="KW-0808">Transferase</keyword>
<evidence type="ECO:0000256" key="2">
    <source>
        <dbReference type="ARBA" id="ARBA00012415"/>
    </source>
</evidence>
<evidence type="ECO:0000256" key="4">
    <source>
        <dbReference type="ARBA" id="ARBA00022695"/>
    </source>
</evidence>
<dbReference type="PANTHER" id="PTHR43197:SF1">
    <property type="entry name" value="UTP--GLUCOSE-1-PHOSPHATE URIDYLYLTRANSFERASE"/>
    <property type="match status" value="1"/>
</dbReference>
<dbReference type="EC" id="2.7.7.9" evidence="2"/>